<dbReference type="EMBL" id="JAGTXO010000081">
    <property type="protein sequence ID" value="KAG8457124.1"/>
    <property type="molecule type" value="Genomic_DNA"/>
</dbReference>
<feature type="chain" id="PRO_5035293368" evidence="1">
    <location>
        <begin position="20"/>
        <end position="129"/>
    </location>
</feature>
<accession>A0A8J5X3Y5</accession>
<evidence type="ECO:0000256" key="1">
    <source>
        <dbReference type="SAM" id="SignalP"/>
    </source>
</evidence>
<sequence>MRWRAQVCVLALVPALACAAGGRVGVARRPAAMRRAVAMGGGGGELDMWRIERARLQESYRRELLRRPRRYLPFVEARKWARAMWFTEADDWLGMLERGEKRNPYLPRRPDLYYVGKGWVSWDDFLNET</sequence>
<name>A0A8J5X3Y5_DIALT</name>
<proteinExistence type="predicted"/>
<protein>
    <submittedName>
        <fullName evidence="2">Uncharacterized protein</fullName>
    </submittedName>
</protein>
<comment type="caution">
    <text evidence="2">The sequence shown here is derived from an EMBL/GenBank/DDBJ whole genome shotgun (WGS) entry which is preliminary data.</text>
</comment>
<keyword evidence="3" id="KW-1185">Reference proteome</keyword>
<evidence type="ECO:0000313" key="2">
    <source>
        <dbReference type="EMBL" id="KAG8457124.1"/>
    </source>
</evidence>
<keyword evidence="1" id="KW-0732">Signal</keyword>
<organism evidence="2 3">
    <name type="scientific">Diacronema lutheri</name>
    <name type="common">Unicellular marine alga</name>
    <name type="synonym">Monochrysis lutheri</name>
    <dbReference type="NCBI Taxonomy" id="2081491"/>
    <lineage>
        <taxon>Eukaryota</taxon>
        <taxon>Haptista</taxon>
        <taxon>Haptophyta</taxon>
        <taxon>Pavlovophyceae</taxon>
        <taxon>Pavlovales</taxon>
        <taxon>Pavlovaceae</taxon>
        <taxon>Diacronema</taxon>
    </lineage>
</organism>
<evidence type="ECO:0000313" key="3">
    <source>
        <dbReference type="Proteomes" id="UP000751190"/>
    </source>
</evidence>
<feature type="signal peptide" evidence="1">
    <location>
        <begin position="1"/>
        <end position="19"/>
    </location>
</feature>
<dbReference type="Proteomes" id="UP000751190">
    <property type="component" value="Unassembled WGS sequence"/>
</dbReference>
<gene>
    <name evidence="2" type="ORF">KFE25_012699</name>
</gene>
<dbReference type="OrthoDB" id="41151at2759"/>
<dbReference type="AlphaFoldDB" id="A0A8J5X3Y5"/>
<reference evidence="2" key="1">
    <citation type="submission" date="2021-05" db="EMBL/GenBank/DDBJ databases">
        <title>The genome of the haptophyte Pavlova lutheri (Diacronema luteri, Pavlovales) - a model for lipid biosynthesis in eukaryotic algae.</title>
        <authorList>
            <person name="Hulatt C.J."/>
            <person name="Posewitz M.C."/>
        </authorList>
    </citation>
    <scope>NUCLEOTIDE SEQUENCE</scope>
    <source>
        <strain evidence="2">NIVA-4/92</strain>
    </source>
</reference>